<dbReference type="Proteomes" id="UP001220964">
    <property type="component" value="Unassembled WGS sequence"/>
</dbReference>
<proteinExistence type="predicted"/>
<sequence length="128" mass="13591">MQTPNASVIPKRAVPPRIEDDAWARMRFRNLVDARCAPGMGIVQGTARFAPGEGEALHSHPIGETAHVLTGGGTVTLDGAQRSVEPGDTVVAPAGTVHGWQAGPAALEILYTFPADDFDAIEYRYVDP</sequence>
<accession>A0AAE3NQE9</accession>
<dbReference type="InterPro" id="IPR013096">
    <property type="entry name" value="Cupin_2"/>
</dbReference>
<dbReference type="InterPro" id="IPR011051">
    <property type="entry name" value="RmlC_Cupin_sf"/>
</dbReference>
<dbReference type="EMBL" id="JARGYC010000046">
    <property type="protein sequence ID" value="MDF0602298.1"/>
    <property type="molecule type" value="Genomic_DNA"/>
</dbReference>
<dbReference type="RefSeq" id="WP_275568429.1">
    <property type="nucleotide sequence ID" value="NZ_JARGYC010000046.1"/>
</dbReference>
<protein>
    <submittedName>
        <fullName evidence="2">Cupin domain-containing protein</fullName>
    </submittedName>
</protein>
<dbReference type="Gene3D" id="2.60.120.10">
    <property type="entry name" value="Jelly Rolls"/>
    <property type="match status" value="1"/>
</dbReference>
<dbReference type="Pfam" id="PF07883">
    <property type="entry name" value="Cupin_2"/>
    <property type="match status" value="1"/>
</dbReference>
<reference evidence="2" key="1">
    <citation type="submission" date="2023-03" db="EMBL/GenBank/DDBJ databases">
        <title>Multiphase analysis and comparison of six strains from genera Psychromarinibacter, Lutimaribacter, and Maritimibacter, including a novel species: Psychromarinibacter sediminicola sp. nov.</title>
        <authorList>
            <person name="Wang Y.-H."/>
            <person name="Ye M.-Q."/>
            <person name="Du Z.-J."/>
        </authorList>
    </citation>
    <scope>NUCLEOTIDE SEQUENCE</scope>
    <source>
        <strain evidence="2">C21-152</strain>
    </source>
</reference>
<evidence type="ECO:0000259" key="1">
    <source>
        <dbReference type="Pfam" id="PF07883"/>
    </source>
</evidence>
<evidence type="ECO:0000313" key="2">
    <source>
        <dbReference type="EMBL" id="MDF0602298.1"/>
    </source>
</evidence>
<keyword evidence="3" id="KW-1185">Reference proteome</keyword>
<dbReference type="InterPro" id="IPR014710">
    <property type="entry name" value="RmlC-like_jellyroll"/>
</dbReference>
<name>A0AAE3NQE9_9RHOB</name>
<comment type="caution">
    <text evidence="2">The sequence shown here is derived from an EMBL/GenBank/DDBJ whole genome shotgun (WGS) entry which is preliminary data.</text>
</comment>
<organism evidence="2 3">
    <name type="scientific">Psychromarinibacter sediminicola</name>
    <dbReference type="NCBI Taxonomy" id="3033385"/>
    <lineage>
        <taxon>Bacteria</taxon>
        <taxon>Pseudomonadati</taxon>
        <taxon>Pseudomonadota</taxon>
        <taxon>Alphaproteobacteria</taxon>
        <taxon>Rhodobacterales</taxon>
        <taxon>Paracoccaceae</taxon>
        <taxon>Psychromarinibacter</taxon>
    </lineage>
</organism>
<gene>
    <name evidence="2" type="ORF">P1J78_16275</name>
</gene>
<dbReference type="AlphaFoldDB" id="A0AAE3NQE9"/>
<dbReference type="SUPFAM" id="SSF51182">
    <property type="entry name" value="RmlC-like cupins"/>
    <property type="match status" value="1"/>
</dbReference>
<feature type="domain" description="Cupin type-2" evidence="1">
    <location>
        <begin position="47"/>
        <end position="105"/>
    </location>
</feature>
<evidence type="ECO:0000313" key="3">
    <source>
        <dbReference type="Proteomes" id="UP001220964"/>
    </source>
</evidence>